<organism evidence="1 2">
    <name type="scientific">Candidatus Saganbacteria bacterium</name>
    <dbReference type="NCBI Taxonomy" id="2575572"/>
    <lineage>
        <taxon>Bacteria</taxon>
        <taxon>Bacillati</taxon>
        <taxon>Saganbacteria</taxon>
    </lineage>
</organism>
<protein>
    <recommendedName>
        <fullName evidence="3">PorV/PorQ family protein</fullName>
    </recommendedName>
</protein>
<evidence type="ECO:0000313" key="2">
    <source>
        <dbReference type="Proteomes" id="UP000808761"/>
    </source>
</evidence>
<evidence type="ECO:0000313" key="1">
    <source>
        <dbReference type="EMBL" id="MBI5078434.1"/>
    </source>
</evidence>
<proteinExistence type="predicted"/>
<gene>
    <name evidence="1" type="ORF">HZB08_00220</name>
</gene>
<comment type="caution">
    <text evidence="1">The sequence shown here is derived from an EMBL/GenBank/DDBJ whole genome shotgun (WGS) entry which is preliminary data.</text>
</comment>
<dbReference type="EMBL" id="JACRKR010000012">
    <property type="protein sequence ID" value="MBI5078434.1"/>
    <property type="molecule type" value="Genomic_DNA"/>
</dbReference>
<name>A0A9D6ULL8_UNCSA</name>
<accession>A0A9D6ULL8</accession>
<dbReference type="Proteomes" id="UP000808761">
    <property type="component" value="Unassembled WGS sequence"/>
</dbReference>
<sequence length="283" mass="30397">MGVPARAVGMGKALLTRQGDISGAFLNPAAFAGIDDWQMTTMTVKAAEGFNYYSLAGVLPSPAGNFGIGMVNMSVDGVPYASAYDVATGNPVLENTEENNLALVLTYARKIRNLSWGLSLKSFSTAYSALKEKGSGVDADLGITLNLSPVVVSRRVFSLVAYNFLPTRFSYSTGREEGMPFMLRGGFGMDVGEKIAIEAGGDYRQEHPIIFRGGLEYRANSILSLRAGVEQEAVPQGDGKVETVNDLCFGTSLSLRGISFDYGYRQFNRPAGGANHFFSISFK</sequence>
<reference evidence="1" key="1">
    <citation type="submission" date="2020-07" db="EMBL/GenBank/DDBJ databases">
        <title>Huge and variable diversity of episymbiotic CPR bacteria and DPANN archaea in groundwater ecosystems.</title>
        <authorList>
            <person name="He C.Y."/>
            <person name="Keren R."/>
            <person name="Whittaker M."/>
            <person name="Farag I.F."/>
            <person name="Doudna J."/>
            <person name="Cate J.H.D."/>
            <person name="Banfield J.F."/>
        </authorList>
    </citation>
    <scope>NUCLEOTIDE SEQUENCE</scope>
    <source>
        <strain evidence="1">NC_groundwater_1860_Pr3_B-0.1um_51_7</strain>
    </source>
</reference>
<dbReference type="Gene3D" id="2.40.160.60">
    <property type="entry name" value="Outer membrane protein transport protein (OMPP1/FadL/TodX)"/>
    <property type="match status" value="1"/>
</dbReference>
<dbReference type="AlphaFoldDB" id="A0A9D6ULL8"/>
<evidence type="ECO:0008006" key="3">
    <source>
        <dbReference type="Google" id="ProtNLM"/>
    </source>
</evidence>